<feature type="compositionally biased region" description="Polar residues" evidence="1">
    <location>
        <begin position="25"/>
        <end position="37"/>
    </location>
</feature>
<dbReference type="AlphaFoldDB" id="A0AAN7P9Z1"/>
<keyword evidence="3" id="KW-1185">Reference proteome</keyword>
<organism evidence="2 3">
    <name type="scientific">Aquatica leii</name>
    <dbReference type="NCBI Taxonomy" id="1421715"/>
    <lineage>
        <taxon>Eukaryota</taxon>
        <taxon>Metazoa</taxon>
        <taxon>Ecdysozoa</taxon>
        <taxon>Arthropoda</taxon>
        <taxon>Hexapoda</taxon>
        <taxon>Insecta</taxon>
        <taxon>Pterygota</taxon>
        <taxon>Neoptera</taxon>
        <taxon>Endopterygota</taxon>
        <taxon>Coleoptera</taxon>
        <taxon>Polyphaga</taxon>
        <taxon>Elateriformia</taxon>
        <taxon>Elateroidea</taxon>
        <taxon>Lampyridae</taxon>
        <taxon>Luciolinae</taxon>
        <taxon>Aquatica</taxon>
    </lineage>
</organism>
<comment type="caution">
    <text evidence="2">The sequence shown here is derived from an EMBL/GenBank/DDBJ whole genome shotgun (WGS) entry which is preliminary data.</text>
</comment>
<accession>A0AAN7P9Z1</accession>
<sequence>MCNAPVQKDALSSPIQSMPRIESIPSPTSLTNLRTDTGSTNILDNTLQSFDEYLPTDDEIGHYDQIDKRNTFELAVVIIVVVIVNCQLN</sequence>
<evidence type="ECO:0000313" key="3">
    <source>
        <dbReference type="Proteomes" id="UP001353858"/>
    </source>
</evidence>
<dbReference type="EMBL" id="JARPUR010000003">
    <property type="protein sequence ID" value="KAK4879638.1"/>
    <property type="molecule type" value="Genomic_DNA"/>
</dbReference>
<feature type="region of interest" description="Disordered" evidence="1">
    <location>
        <begin position="1"/>
        <end position="37"/>
    </location>
</feature>
<evidence type="ECO:0000256" key="1">
    <source>
        <dbReference type="SAM" id="MobiDB-lite"/>
    </source>
</evidence>
<dbReference type="Proteomes" id="UP001353858">
    <property type="component" value="Unassembled WGS sequence"/>
</dbReference>
<protein>
    <submittedName>
        <fullName evidence="2">Uncharacterized protein</fullName>
    </submittedName>
</protein>
<reference evidence="3" key="1">
    <citation type="submission" date="2023-01" db="EMBL/GenBank/DDBJ databases">
        <title>Key to firefly adult light organ development and bioluminescence: homeobox transcription factors regulate luciferase expression and transportation to peroxisome.</title>
        <authorList>
            <person name="Fu X."/>
        </authorList>
    </citation>
    <scope>NUCLEOTIDE SEQUENCE [LARGE SCALE GENOMIC DNA]</scope>
</reference>
<name>A0AAN7P9Z1_9COLE</name>
<gene>
    <name evidence="2" type="ORF">RN001_007784</name>
</gene>
<evidence type="ECO:0000313" key="2">
    <source>
        <dbReference type="EMBL" id="KAK4879638.1"/>
    </source>
</evidence>
<proteinExistence type="predicted"/>